<proteinExistence type="predicted"/>
<reference evidence="1" key="2">
    <citation type="journal article" date="2021" name="Genome Biol. Evol.">
        <title>Developing a high-quality reference genome for a parasitic bivalve with doubly uniparental inheritance (Bivalvia: Unionida).</title>
        <authorList>
            <person name="Smith C.H."/>
        </authorList>
    </citation>
    <scope>NUCLEOTIDE SEQUENCE</scope>
    <source>
        <strain evidence="1">CHS0354</strain>
        <tissue evidence="1">Mantle</tissue>
    </source>
</reference>
<name>A0AAE0SXR4_9BIVA</name>
<dbReference type="Proteomes" id="UP001195483">
    <property type="component" value="Unassembled WGS sequence"/>
</dbReference>
<dbReference type="AlphaFoldDB" id="A0AAE0SXR4"/>
<gene>
    <name evidence="1" type="ORF">CHS0354_012657</name>
</gene>
<organism evidence="1 2">
    <name type="scientific">Potamilus streckersoni</name>
    <dbReference type="NCBI Taxonomy" id="2493646"/>
    <lineage>
        <taxon>Eukaryota</taxon>
        <taxon>Metazoa</taxon>
        <taxon>Spiralia</taxon>
        <taxon>Lophotrochozoa</taxon>
        <taxon>Mollusca</taxon>
        <taxon>Bivalvia</taxon>
        <taxon>Autobranchia</taxon>
        <taxon>Heteroconchia</taxon>
        <taxon>Palaeoheterodonta</taxon>
        <taxon>Unionida</taxon>
        <taxon>Unionoidea</taxon>
        <taxon>Unionidae</taxon>
        <taxon>Ambleminae</taxon>
        <taxon>Lampsilini</taxon>
        <taxon>Potamilus</taxon>
    </lineage>
</organism>
<evidence type="ECO:0000313" key="1">
    <source>
        <dbReference type="EMBL" id="KAK3599997.1"/>
    </source>
</evidence>
<accession>A0AAE0SXR4</accession>
<evidence type="ECO:0000313" key="2">
    <source>
        <dbReference type="Proteomes" id="UP001195483"/>
    </source>
</evidence>
<protein>
    <submittedName>
        <fullName evidence="1">Uncharacterized protein</fullName>
    </submittedName>
</protein>
<sequence length="101" mass="11640">MYAVLLDNNKITKKAKGLPRDFVKKFMKFDDYKYALGARGGVSFIRSMAIRTNHHKLETDVIIKRGLSNFDDKRYCENGVDTFALGYCHDDRSILDIIFAN</sequence>
<comment type="caution">
    <text evidence="1">The sequence shown here is derived from an EMBL/GenBank/DDBJ whole genome shotgun (WGS) entry which is preliminary data.</text>
</comment>
<keyword evidence="2" id="KW-1185">Reference proteome</keyword>
<dbReference type="EMBL" id="JAEAOA010000768">
    <property type="protein sequence ID" value="KAK3599997.1"/>
    <property type="molecule type" value="Genomic_DNA"/>
</dbReference>
<reference evidence="1" key="1">
    <citation type="journal article" date="2021" name="Genome Biol. Evol.">
        <title>A High-Quality Reference Genome for a Parasitic Bivalve with Doubly Uniparental Inheritance (Bivalvia: Unionida).</title>
        <authorList>
            <person name="Smith C.H."/>
        </authorList>
    </citation>
    <scope>NUCLEOTIDE SEQUENCE</scope>
    <source>
        <strain evidence="1">CHS0354</strain>
    </source>
</reference>
<reference evidence="1" key="3">
    <citation type="submission" date="2023-05" db="EMBL/GenBank/DDBJ databases">
        <authorList>
            <person name="Smith C.H."/>
        </authorList>
    </citation>
    <scope>NUCLEOTIDE SEQUENCE</scope>
    <source>
        <strain evidence="1">CHS0354</strain>
        <tissue evidence="1">Mantle</tissue>
    </source>
</reference>